<name>A0ABR3ZIC3_9PEZI</name>
<evidence type="ECO:0000256" key="1">
    <source>
        <dbReference type="ARBA" id="ARBA00004123"/>
    </source>
</evidence>
<dbReference type="InterPro" id="IPR009057">
    <property type="entry name" value="Homeodomain-like_sf"/>
</dbReference>
<dbReference type="InterPro" id="IPR050453">
    <property type="entry name" value="LIM_Homeobox_TF"/>
</dbReference>
<evidence type="ECO:0000259" key="8">
    <source>
        <dbReference type="PROSITE" id="PS50071"/>
    </source>
</evidence>
<feature type="region of interest" description="Disordered" evidence="7">
    <location>
        <begin position="826"/>
        <end position="907"/>
    </location>
</feature>
<dbReference type="Proteomes" id="UP001583186">
    <property type="component" value="Unassembled WGS sequence"/>
</dbReference>
<feature type="region of interest" description="Disordered" evidence="7">
    <location>
        <begin position="261"/>
        <end position="289"/>
    </location>
</feature>
<keyword evidence="3 5" id="KW-0371">Homeobox</keyword>
<sequence length="907" mass="93149">MLATRRSDTELSHPWSFSKLETSSSALSLKSSPSSPGTRMSNTGFETPLSNAATEWSGQYSFLPPAEPIFAAQAYDHVNGSGGSGGGGSGSGGAVDSTTNSGTSTTINGVTNTGGQTQTRPSTGTNGDGSGNGSIKDDSSLNAGTSPLGLHHRRSIDPLGLRQHSVSGASQTTATPHNLGGKTPPTPTTATSEHHQHNQHHYGQHTHNGHSGVAGSDVVSMTANPLSSVLQQHQPDILSAASGAEDSSGLKEDDDDLIDDEEMGEAGEGEGVPAPAQTAAERTAQRRKMKRFRLTHQQTRFLMSEFAKQPHPDAAHRERLSRQIPGLSPRQVQVWFQNRRAKIKRLAADDRERMIKMRAVPDDFDNVQALHSPYGAVHGLGTPMASPVDYGAAAAAAAAAASSYSDHMMRPLMVDVRRNDGTNTSGGDDQGQHSQHQQHSHLQHSHHSHHLSPTGLSPGFGNIGFGSAATSGMGSSDILSPLSPGSNTDHRYGSYSSLSSGVAGATTTSGSGSGMSPRTSIPYTRQSTGSGLDGNQNQNQQGQSQQSSHQRHHIRPLQPLQLREAVSRSRSDNLQSPLRSSISWKGETLDYSNYHHGSATGGAGSTSPGRSSLYPSDGLGNGSSSAGLGGYDSYSALQAAANSNQNRTSRLRAASATLPLALDLRTTSVGAGSMGSGSPYRSVSTAAGALSPTAGTPRQQQQMGSLNGLVSSSGYATSYATSYASNNFPTSAPLTAPLDFSMSSAVSRTGAGNGVGYRAGSTSSMSNGGITDYTSMPQMSAPLAPPHDFSQAFLGGGVGTSGAASASISATSIAALSNNTSGGRASPYGTGLGHHTSSSIGSSLDRSNTGGTTASTTTTATTIGTGTAATDFSTSPTDTSSSLDGLKRKHSFTTGSNTGTNVYGSAT</sequence>
<feature type="region of interest" description="Disordered" evidence="7">
    <location>
        <begin position="754"/>
        <end position="784"/>
    </location>
</feature>
<feature type="compositionally biased region" description="Polar residues" evidence="7">
    <location>
        <begin position="165"/>
        <end position="176"/>
    </location>
</feature>
<keyword evidence="4 5" id="KW-0539">Nucleus</keyword>
<feature type="compositionally biased region" description="Polar residues" evidence="7">
    <location>
        <begin position="36"/>
        <end position="50"/>
    </location>
</feature>
<protein>
    <recommendedName>
        <fullName evidence="8">Homeobox domain-containing protein</fullName>
    </recommendedName>
</protein>
<comment type="subcellular location">
    <subcellularLocation>
        <location evidence="1 5 6">Nucleus</location>
    </subcellularLocation>
</comment>
<organism evidence="9 10">
    <name type="scientific">Sporothrix stenoceras</name>
    <dbReference type="NCBI Taxonomy" id="5173"/>
    <lineage>
        <taxon>Eukaryota</taxon>
        <taxon>Fungi</taxon>
        <taxon>Dikarya</taxon>
        <taxon>Ascomycota</taxon>
        <taxon>Pezizomycotina</taxon>
        <taxon>Sordariomycetes</taxon>
        <taxon>Sordariomycetidae</taxon>
        <taxon>Ophiostomatales</taxon>
        <taxon>Ophiostomataceae</taxon>
        <taxon>Sporothrix</taxon>
    </lineage>
</organism>
<gene>
    <name evidence="9" type="ORF">Sste5346_002760</name>
</gene>
<evidence type="ECO:0000256" key="6">
    <source>
        <dbReference type="RuleBase" id="RU000682"/>
    </source>
</evidence>
<feature type="compositionally biased region" description="Polar residues" evidence="7">
    <location>
        <begin position="476"/>
        <end position="487"/>
    </location>
</feature>
<evidence type="ECO:0000256" key="7">
    <source>
        <dbReference type="SAM" id="MobiDB-lite"/>
    </source>
</evidence>
<feature type="compositionally biased region" description="Low complexity" evidence="7">
    <location>
        <begin position="496"/>
        <end position="520"/>
    </location>
</feature>
<feature type="compositionally biased region" description="Low complexity" evidence="7">
    <location>
        <begin position="97"/>
        <end position="125"/>
    </location>
</feature>
<feature type="compositionally biased region" description="Gly residues" evidence="7">
    <location>
        <begin position="81"/>
        <end position="93"/>
    </location>
</feature>
<dbReference type="EMBL" id="JAWCUI010000011">
    <property type="protein sequence ID" value="KAL1899894.1"/>
    <property type="molecule type" value="Genomic_DNA"/>
</dbReference>
<dbReference type="Gene3D" id="1.10.10.60">
    <property type="entry name" value="Homeodomain-like"/>
    <property type="match status" value="1"/>
</dbReference>
<dbReference type="PANTHER" id="PTHR24208:SF166">
    <property type="entry name" value="LIM HOMEOBOX TRANSCRIPTION FACTOR 1 ALPHA, ISOFORM B"/>
    <property type="match status" value="1"/>
</dbReference>
<feature type="DNA-binding region" description="Homeobox" evidence="5">
    <location>
        <begin position="287"/>
        <end position="347"/>
    </location>
</feature>
<keyword evidence="10" id="KW-1185">Reference proteome</keyword>
<feature type="domain" description="Homeobox" evidence="8">
    <location>
        <begin position="285"/>
        <end position="346"/>
    </location>
</feature>
<feature type="compositionally biased region" description="Polar residues" evidence="7">
    <location>
        <begin position="892"/>
        <end position="907"/>
    </location>
</feature>
<feature type="region of interest" description="Disordered" evidence="7">
    <location>
        <begin position="683"/>
        <end position="702"/>
    </location>
</feature>
<evidence type="ECO:0000256" key="4">
    <source>
        <dbReference type="ARBA" id="ARBA00023242"/>
    </source>
</evidence>
<feature type="region of interest" description="Disordered" evidence="7">
    <location>
        <begin position="476"/>
        <end position="554"/>
    </location>
</feature>
<feature type="region of interest" description="Disordered" evidence="7">
    <location>
        <begin position="599"/>
        <end position="618"/>
    </location>
</feature>
<dbReference type="InterPro" id="IPR001356">
    <property type="entry name" value="HD"/>
</dbReference>
<feature type="compositionally biased region" description="Low complexity" evidence="7">
    <location>
        <begin position="16"/>
        <end position="35"/>
    </location>
</feature>
<feature type="compositionally biased region" description="Polar residues" evidence="7">
    <location>
        <begin position="693"/>
        <end position="702"/>
    </location>
</feature>
<evidence type="ECO:0000256" key="5">
    <source>
        <dbReference type="PROSITE-ProRule" id="PRU00108"/>
    </source>
</evidence>
<dbReference type="Pfam" id="PF00046">
    <property type="entry name" value="Homeodomain"/>
    <property type="match status" value="1"/>
</dbReference>
<dbReference type="SMART" id="SM00389">
    <property type="entry name" value="HOX"/>
    <property type="match status" value="1"/>
</dbReference>
<feature type="compositionally biased region" description="Low complexity" evidence="7">
    <location>
        <begin position="849"/>
        <end position="882"/>
    </location>
</feature>
<feature type="region of interest" description="Disordered" evidence="7">
    <location>
        <begin position="1"/>
        <end position="50"/>
    </location>
</feature>
<feature type="compositionally biased region" description="Low complexity" evidence="7">
    <location>
        <begin position="534"/>
        <end position="548"/>
    </location>
</feature>
<feature type="compositionally biased region" description="Basic residues" evidence="7">
    <location>
        <begin position="197"/>
        <end position="208"/>
    </location>
</feature>
<feature type="compositionally biased region" description="Polar residues" evidence="7">
    <location>
        <begin position="760"/>
        <end position="778"/>
    </location>
</feature>
<feature type="region of interest" description="Disordered" evidence="7">
    <location>
        <begin position="417"/>
        <end position="459"/>
    </location>
</feature>
<feature type="compositionally biased region" description="Basic and acidic residues" evidence="7">
    <location>
        <begin position="1"/>
        <end position="11"/>
    </location>
</feature>
<feature type="compositionally biased region" description="Low complexity" evidence="7">
    <location>
        <begin position="271"/>
        <end position="282"/>
    </location>
</feature>
<feature type="region of interest" description="Disordered" evidence="7">
    <location>
        <begin position="81"/>
        <end position="153"/>
    </location>
</feature>
<feature type="compositionally biased region" description="Low complexity" evidence="7">
    <location>
        <begin position="605"/>
        <end position="618"/>
    </location>
</feature>
<dbReference type="SUPFAM" id="SSF46689">
    <property type="entry name" value="Homeodomain-like"/>
    <property type="match status" value="1"/>
</dbReference>
<accession>A0ABR3ZIC3</accession>
<keyword evidence="2 5" id="KW-0238">DNA-binding</keyword>
<feature type="compositionally biased region" description="Polar residues" evidence="7">
    <location>
        <begin position="521"/>
        <end position="530"/>
    </location>
</feature>
<proteinExistence type="predicted"/>
<dbReference type="PROSITE" id="PS50071">
    <property type="entry name" value="HOMEOBOX_2"/>
    <property type="match status" value="1"/>
</dbReference>
<evidence type="ECO:0000313" key="10">
    <source>
        <dbReference type="Proteomes" id="UP001583186"/>
    </source>
</evidence>
<evidence type="ECO:0000256" key="2">
    <source>
        <dbReference type="ARBA" id="ARBA00023125"/>
    </source>
</evidence>
<feature type="compositionally biased region" description="Polar residues" evidence="7">
    <location>
        <begin position="835"/>
        <end position="848"/>
    </location>
</feature>
<evidence type="ECO:0000313" key="9">
    <source>
        <dbReference type="EMBL" id="KAL1899894.1"/>
    </source>
</evidence>
<feature type="compositionally biased region" description="Basic residues" evidence="7">
    <location>
        <begin position="436"/>
        <end position="450"/>
    </location>
</feature>
<comment type="caution">
    <text evidence="9">The sequence shown here is derived from an EMBL/GenBank/DDBJ whole genome shotgun (WGS) entry which is preliminary data.</text>
</comment>
<feature type="region of interest" description="Disordered" evidence="7">
    <location>
        <begin position="165"/>
        <end position="218"/>
    </location>
</feature>
<reference evidence="9 10" key="1">
    <citation type="journal article" date="2024" name="IMA Fungus">
        <title>IMA Genome - F19 : A genome assembly and annotation guide to empower mycologists, including annotated draft genome sequences of Ceratocystis pirilliformis, Diaporthe australafricana, Fusarium ophioides, Paecilomyces lecythidis, and Sporothrix stenoceras.</title>
        <authorList>
            <person name="Aylward J."/>
            <person name="Wilson A.M."/>
            <person name="Visagie C.M."/>
            <person name="Spraker J."/>
            <person name="Barnes I."/>
            <person name="Buitendag C."/>
            <person name="Ceriani C."/>
            <person name="Del Mar Angel L."/>
            <person name="du Plessis D."/>
            <person name="Fuchs T."/>
            <person name="Gasser K."/>
            <person name="Kramer D."/>
            <person name="Li W."/>
            <person name="Munsamy K."/>
            <person name="Piso A."/>
            <person name="Price J.L."/>
            <person name="Sonnekus B."/>
            <person name="Thomas C."/>
            <person name="van der Nest A."/>
            <person name="van Dijk A."/>
            <person name="van Heerden A."/>
            <person name="van Vuuren N."/>
            <person name="Yilmaz N."/>
            <person name="Duong T.A."/>
            <person name="van der Merwe N.A."/>
            <person name="Wingfield M.J."/>
            <person name="Wingfield B.D."/>
        </authorList>
    </citation>
    <scope>NUCLEOTIDE SEQUENCE [LARGE SCALE GENOMIC DNA]</scope>
    <source>
        <strain evidence="9 10">CMW 5346</strain>
    </source>
</reference>
<dbReference type="PANTHER" id="PTHR24208">
    <property type="entry name" value="LIM/HOMEOBOX PROTEIN LHX"/>
    <property type="match status" value="1"/>
</dbReference>
<evidence type="ECO:0000256" key="3">
    <source>
        <dbReference type="ARBA" id="ARBA00023155"/>
    </source>
</evidence>
<dbReference type="CDD" id="cd00086">
    <property type="entry name" value="homeodomain"/>
    <property type="match status" value="1"/>
</dbReference>